<evidence type="ECO:0000256" key="3">
    <source>
        <dbReference type="ARBA" id="ARBA00022729"/>
    </source>
</evidence>
<evidence type="ECO:0000256" key="2">
    <source>
        <dbReference type="ARBA" id="ARBA00006275"/>
    </source>
</evidence>
<evidence type="ECO:0000256" key="5">
    <source>
        <dbReference type="ARBA" id="ARBA00023237"/>
    </source>
</evidence>
<dbReference type="RefSeq" id="WP_146787685.1">
    <property type="nucleotide sequence ID" value="NZ_CP042434.1"/>
</dbReference>
<comment type="subcellular location">
    <subcellularLocation>
        <location evidence="1">Cell outer membrane</location>
    </subcellularLocation>
</comment>
<dbReference type="PROSITE" id="PS51257">
    <property type="entry name" value="PROKAR_LIPOPROTEIN"/>
    <property type="match status" value="1"/>
</dbReference>
<comment type="similarity">
    <text evidence="2">Belongs to the SusD family.</text>
</comment>
<dbReference type="Pfam" id="PF14322">
    <property type="entry name" value="SusD-like_3"/>
    <property type="match status" value="1"/>
</dbReference>
<sequence length="474" mass="53738">MKQLFFASMAILLMGAMGCNKFLNEQPQTEIGETEFWRSEADIQSGMAAIYDGFQDCFGNDYVLWGDARTDEVWRNQYGVDDHVLNALSATSSGTSWANFYEVINRANVAIKNIPLVKAKYVPGMDQAVLNHYLSQAYGARAFAYYWIVRLWGAAPLWTAPYENINEDPDRPRTEAAVILDTVYADLQKAVALSDPKSGNVFEITTGALYAMLMDVSMWKKDYGSALQSFDKLMALNKYSIEPTATWKNLFIDPRSTKGAIWSLDWDWTVDGGASISALIGAGDTNSDFAVEDSVWNYFTQHPMDIRGAQTIDFDVTNHDKFNKFYPKSVGKQVYPNHKEANVLFPLYRLADLFLLRAEIANQQNDPATALQYLNIIHERAGLTAYFATDFPSKATMENAILEERKLELYMEAKRWFDLVRTGKVVEVMDPVLKARQALRMSPEIGFGDKRKILWPINRNVLNANIKLEQNPPY</sequence>
<reference evidence="9 10" key="1">
    <citation type="journal article" date="2017" name="Int. J. Syst. Evol. Microbiol.">
        <title>Arachidicoccus ginsenosidivorans sp. nov., with ginsenoside-converting activity isolated from ginseng cultivating soil.</title>
        <authorList>
            <person name="Siddiqi M.Z."/>
            <person name="Aslam Z."/>
            <person name="Im W.T."/>
        </authorList>
    </citation>
    <scope>NUCLEOTIDE SEQUENCE [LARGE SCALE GENOMIC DNA]</scope>
    <source>
        <strain evidence="9 10">Gsoil 809</strain>
    </source>
</reference>
<accession>A0A5B8VT20</accession>
<dbReference type="Gene3D" id="1.25.40.390">
    <property type="match status" value="1"/>
</dbReference>
<name>A0A5B8VT20_9BACT</name>
<proteinExistence type="inferred from homology"/>
<feature type="signal peptide" evidence="6">
    <location>
        <begin position="1"/>
        <end position="18"/>
    </location>
</feature>
<feature type="chain" id="PRO_5022927081" evidence="6">
    <location>
        <begin position="19"/>
        <end position="474"/>
    </location>
</feature>
<dbReference type="Proteomes" id="UP000321291">
    <property type="component" value="Chromosome"/>
</dbReference>
<protein>
    <submittedName>
        <fullName evidence="9">RagB/SusD family nutrient uptake outer membrane protein</fullName>
    </submittedName>
</protein>
<dbReference type="AlphaFoldDB" id="A0A5B8VT20"/>
<keyword evidence="3 6" id="KW-0732">Signal</keyword>
<keyword evidence="5" id="KW-0998">Cell outer membrane</keyword>
<dbReference type="EMBL" id="CP042434">
    <property type="protein sequence ID" value="QEC74062.1"/>
    <property type="molecule type" value="Genomic_DNA"/>
</dbReference>
<dbReference type="OrthoDB" id="1035036at2"/>
<dbReference type="InterPro" id="IPR011990">
    <property type="entry name" value="TPR-like_helical_dom_sf"/>
</dbReference>
<evidence type="ECO:0000313" key="9">
    <source>
        <dbReference type="EMBL" id="QEC74062.1"/>
    </source>
</evidence>
<evidence type="ECO:0000313" key="10">
    <source>
        <dbReference type="Proteomes" id="UP000321291"/>
    </source>
</evidence>
<keyword evidence="4" id="KW-0472">Membrane</keyword>
<dbReference type="SUPFAM" id="SSF48452">
    <property type="entry name" value="TPR-like"/>
    <property type="match status" value="1"/>
</dbReference>
<feature type="domain" description="RagB/SusD" evidence="7">
    <location>
        <begin position="336"/>
        <end position="474"/>
    </location>
</feature>
<organism evidence="9 10">
    <name type="scientific">Arachidicoccus ginsenosidivorans</name>
    <dbReference type="NCBI Taxonomy" id="496057"/>
    <lineage>
        <taxon>Bacteria</taxon>
        <taxon>Pseudomonadati</taxon>
        <taxon>Bacteroidota</taxon>
        <taxon>Chitinophagia</taxon>
        <taxon>Chitinophagales</taxon>
        <taxon>Chitinophagaceae</taxon>
        <taxon>Arachidicoccus</taxon>
    </lineage>
</organism>
<dbReference type="InterPro" id="IPR012944">
    <property type="entry name" value="SusD_RagB_dom"/>
</dbReference>
<evidence type="ECO:0000256" key="6">
    <source>
        <dbReference type="SAM" id="SignalP"/>
    </source>
</evidence>
<evidence type="ECO:0000259" key="7">
    <source>
        <dbReference type="Pfam" id="PF07980"/>
    </source>
</evidence>
<keyword evidence="10" id="KW-1185">Reference proteome</keyword>
<dbReference type="InterPro" id="IPR033985">
    <property type="entry name" value="SusD-like_N"/>
</dbReference>
<evidence type="ECO:0000256" key="4">
    <source>
        <dbReference type="ARBA" id="ARBA00023136"/>
    </source>
</evidence>
<dbReference type="KEGG" id="agi:FSB73_22700"/>
<feature type="domain" description="SusD-like N-terminal" evidence="8">
    <location>
        <begin position="21"/>
        <end position="213"/>
    </location>
</feature>
<gene>
    <name evidence="9" type="ORF">FSB73_22700</name>
</gene>
<dbReference type="Pfam" id="PF07980">
    <property type="entry name" value="SusD_RagB"/>
    <property type="match status" value="1"/>
</dbReference>
<dbReference type="GO" id="GO:0009279">
    <property type="term" value="C:cell outer membrane"/>
    <property type="evidence" value="ECO:0007669"/>
    <property type="project" value="UniProtKB-SubCell"/>
</dbReference>
<evidence type="ECO:0000259" key="8">
    <source>
        <dbReference type="Pfam" id="PF14322"/>
    </source>
</evidence>
<evidence type="ECO:0000256" key="1">
    <source>
        <dbReference type="ARBA" id="ARBA00004442"/>
    </source>
</evidence>